<dbReference type="AlphaFoldDB" id="A0A518RC52"/>
<keyword evidence="3" id="KW-1185">Reference proteome</keyword>
<feature type="transmembrane region" description="Helical" evidence="1">
    <location>
        <begin position="12"/>
        <end position="41"/>
    </location>
</feature>
<sequence>MIPVQRNWLDGLAIGASTLCLSHCLLLPALLIALPALATFLALPEDFHFWALVVAVPTSAFAMTLGYWRHRRKAPLLLAVSGLACLGAAELVFHGTSQEACVAISGSLQLGFGHALNMRATRH</sequence>
<dbReference type="Proteomes" id="UP000318055">
    <property type="component" value="Chromosome"/>
</dbReference>
<name>A0A518RC52_9SPHN</name>
<dbReference type="InterPro" id="IPR004891">
    <property type="entry name" value="Mercury-R_MerC"/>
</dbReference>
<keyword evidence="1" id="KW-0812">Transmembrane</keyword>
<dbReference type="EMBL" id="CP042239">
    <property type="protein sequence ID" value="QDX25042.1"/>
    <property type="molecule type" value="Genomic_DNA"/>
</dbReference>
<dbReference type="Pfam" id="PF03203">
    <property type="entry name" value="MerC"/>
    <property type="match status" value="1"/>
</dbReference>
<feature type="transmembrane region" description="Helical" evidence="1">
    <location>
        <begin position="47"/>
        <end position="68"/>
    </location>
</feature>
<dbReference type="GO" id="GO:0016020">
    <property type="term" value="C:membrane"/>
    <property type="evidence" value="ECO:0007669"/>
    <property type="project" value="InterPro"/>
</dbReference>
<dbReference type="RefSeq" id="WP_145844782.1">
    <property type="nucleotide sequence ID" value="NZ_CP042239.1"/>
</dbReference>
<dbReference type="KEGG" id="ssua:FPZ54_02720"/>
<proteinExistence type="predicted"/>
<organism evidence="2 3">
    <name type="scientific">Sphingomonas suaedae</name>
    <dbReference type="NCBI Taxonomy" id="2599297"/>
    <lineage>
        <taxon>Bacteria</taxon>
        <taxon>Pseudomonadati</taxon>
        <taxon>Pseudomonadota</taxon>
        <taxon>Alphaproteobacteria</taxon>
        <taxon>Sphingomonadales</taxon>
        <taxon>Sphingomonadaceae</taxon>
        <taxon>Sphingomonas</taxon>
    </lineage>
</organism>
<dbReference type="OrthoDB" id="7471688at2"/>
<protein>
    <submittedName>
        <fullName evidence="2">MerC domain-containing protein</fullName>
    </submittedName>
</protein>
<evidence type="ECO:0000313" key="2">
    <source>
        <dbReference type="EMBL" id="QDX25042.1"/>
    </source>
</evidence>
<dbReference type="GO" id="GO:0015097">
    <property type="term" value="F:mercury ion transmembrane transporter activity"/>
    <property type="evidence" value="ECO:0007669"/>
    <property type="project" value="InterPro"/>
</dbReference>
<evidence type="ECO:0000256" key="1">
    <source>
        <dbReference type="SAM" id="Phobius"/>
    </source>
</evidence>
<evidence type="ECO:0000313" key="3">
    <source>
        <dbReference type="Proteomes" id="UP000318055"/>
    </source>
</evidence>
<gene>
    <name evidence="2" type="ORF">FPZ54_02720</name>
</gene>
<accession>A0A518RC52</accession>
<reference evidence="2 3" key="1">
    <citation type="submission" date="2019-07" db="EMBL/GenBank/DDBJ databases">
        <title>Sphingomonas alkalisoli sp. nov., isolated from rhizosphere soil of Suaedae salsa.</title>
        <authorList>
            <person name="Zhang H."/>
            <person name="Xu L."/>
            <person name="Zhang J.-X."/>
            <person name="Sun J.-Q."/>
        </authorList>
    </citation>
    <scope>NUCLEOTIDE SEQUENCE [LARGE SCALE GENOMIC DNA]</scope>
    <source>
        <strain evidence="2 3">XS-10</strain>
    </source>
</reference>
<keyword evidence="1" id="KW-1133">Transmembrane helix</keyword>
<keyword evidence="1" id="KW-0472">Membrane</keyword>